<dbReference type="Pfam" id="PF08747">
    <property type="entry name" value="BrxB"/>
    <property type="match status" value="1"/>
</dbReference>
<name>A0A6M1XS97_STAAU</name>
<evidence type="ECO:0000313" key="2">
    <source>
        <dbReference type="Proteomes" id="UP000473113"/>
    </source>
</evidence>
<dbReference type="EMBL" id="JAALTR010000066">
    <property type="protein sequence ID" value="NGW66365.1"/>
    <property type="molecule type" value="Genomic_DNA"/>
</dbReference>
<dbReference type="AlphaFoldDB" id="A0A6M1XS97"/>
<protein>
    <submittedName>
        <fullName evidence="1">DUF1788 domain-containing protein</fullName>
    </submittedName>
</protein>
<dbReference type="Proteomes" id="UP000473113">
    <property type="component" value="Unassembled WGS sequence"/>
</dbReference>
<dbReference type="InterPro" id="IPR014858">
    <property type="entry name" value="BrxB"/>
</dbReference>
<proteinExistence type="predicted"/>
<feature type="non-terminal residue" evidence="1">
    <location>
        <position position="1"/>
    </location>
</feature>
<evidence type="ECO:0000313" key="1">
    <source>
        <dbReference type="EMBL" id="NGW66365.1"/>
    </source>
</evidence>
<comment type="caution">
    <text evidence="1">The sequence shown here is derived from an EMBL/GenBank/DDBJ whole genome shotgun (WGS) entry which is preliminary data.</text>
</comment>
<accession>A0A6M1XS97</accession>
<reference evidence="1 2" key="1">
    <citation type="submission" date="2020-02" db="EMBL/GenBank/DDBJ databases">
        <title>Detection of Heterogeneous Vancomycin Intermediate Resistance in Methicillin Resistant Staphylococcus aureus Isolates from Latin-America.</title>
        <authorList>
            <person name="Castro-Cardozo B."/>
            <person name="Berrio M."/>
            <person name="Vargas M.L."/>
            <person name="Carvajal L.P."/>
            <person name="Millan L.V."/>
            <person name="Rios R."/>
            <person name="Hernandez A."/>
            <person name="Rincon S.L."/>
            <person name="Cubides P."/>
            <person name="Forero E."/>
            <person name="Dinh A."/>
            <person name="Seas C."/>
            <person name="Munita J.M."/>
            <person name="Arias C.A."/>
            <person name="Reyes J."/>
            <person name="Diaz L."/>
        </authorList>
    </citation>
    <scope>NUCLEOTIDE SEQUENCE [LARGE SCALE GENOMIC DNA]</scope>
    <source>
        <strain evidence="1 2">UG255</strain>
    </source>
</reference>
<organism evidence="1 2">
    <name type="scientific">Staphylococcus aureus</name>
    <dbReference type="NCBI Taxonomy" id="1280"/>
    <lineage>
        <taxon>Bacteria</taxon>
        <taxon>Bacillati</taxon>
        <taxon>Bacillota</taxon>
        <taxon>Bacilli</taxon>
        <taxon>Bacillales</taxon>
        <taxon>Staphylococcaceae</taxon>
        <taxon>Staphylococcus</taxon>
    </lineage>
</organism>
<sequence length="51" mass="6099">PLIRAHSILNKMHQVFDRVPVVMMYPGEYDELSLTILNTNKDDNYYRAFRI</sequence>
<gene>
    <name evidence="1" type="ORF">G6Y24_02460</name>
</gene>